<name>F9CZZ4_PREDD</name>
<evidence type="ECO:0000313" key="1">
    <source>
        <dbReference type="EMBL" id="EGQ17566.1"/>
    </source>
</evidence>
<dbReference type="Proteomes" id="UP000007820">
    <property type="component" value="Unassembled WGS sequence"/>
</dbReference>
<organism evidence="1 2">
    <name type="scientific">Prevotella dentalis (strain ATCC 49559 / DSM 3688 / JCM 13448 / NCTC 12043 / ES 2772)</name>
    <name type="common">Mitsuokella dentalis</name>
    <dbReference type="NCBI Taxonomy" id="908937"/>
    <lineage>
        <taxon>Bacteria</taxon>
        <taxon>Pseudomonadati</taxon>
        <taxon>Bacteroidota</taxon>
        <taxon>Bacteroidia</taxon>
        <taxon>Bacteroidales</taxon>
        <taxon>Prevotellaceae</taxon>
        <taxon>Prevotella</taxon>
    </lineage>
</organism>
<dbReference type="EMBL" id="AFPW01000002">
    <property type="protein sequence ID" value="EGQ17566.1"/>
    <property type="molecule type" value="Genomic_DNA"/>
</dbReference>
<evidence type="ECO:0000313" key="2">
    <source>
        <dbReference type="Proteomes" id="UP000007820"/>
    </source>
</evidence>
<protein>
    <submittedName>
        <fullName evidence="1">Uncharacterized protein</fullName>
    </submittedName>
</protein>
<accession>F9CZZ4</accession>
<sequence length="44" mass="4869">MSRFANCLAGAVSRFQNKHCTVGCGYNLQAISTFFLSLLPICER</sequence>
<comment type="caution">
    <text evidence="1">The sequence shown here is derived from an EMBL/GenBank/DDBJ whole genome shotgun (WGS) entry which is preliminary data.</text>
</comment>
<gene>
    <name evidence="1" type="ORF">HMPREF9136_0171</name>
</gene>
<proteinExistence type="predicted"/>
<dbReference type="AlphaFoldDB" id="F9CZZ4"/>
<reference evidence="1 2" key="1">
    <citation type="submission" date="2011-04" db="EMBL/GenBank/DDBJ databases">
        <authorList>
            <person name="Muzny D."/>
            <person name="Qin X."/>
            <person name="Deng J."/>
            <person name="Jiang H."/>
            <person name="Liu Y."/>
            <person name="Qu J."/>
            <person name="Song X.-Z."/>
            <person name="Zhang L."/>
            <person name="Thornton R."/>
            <person name="Coyle M."/>
            <person name="Francisco L."/>
            <person name="Jackson L."/>
            <person name="Javaid M."/>
            <person name="Korchina V."/>
            <person name="Kovar C."/>
            <person name="Mata R."/>
            <person name="Mathew T."/>
            <person name="Ngo R."/>
            <person name="Nguyen L."/>
            <person name="Nguyen N."/>
            <person name="Okwuonu G."/>
            <person name="Ongeri F."/>
            <person name="Pham C."/>
            <person name="Simmons D."/>
            <person name="Wilczek-Boney K."/>
            <person name="Hale W."/>
            <person name="Jakkamsetti A."/>
            <person name="Pham P."/>
            <person name="Ruth R."/>
            <person name="San Lucas F."/>
            <person name="Warren J."/>
            <person name="Zhang J."/>
            <person name="Zhao Z."/>
            <person name="Zhou C."/>
            <person name="Zhu D."/>
            <person name="Lee S."/>
            <person name="Bess C."/>
            <person name="Blankenburg K."/>
            <person name="Forbes L."/>
            <person name="Fu Q."/>
            <person name="Gubbala S."/>
            <person name="Hirani K."/>
            <person name="Jayaseelan J.C."/>
            <person name="Lara F."/>
            <person name="Munidasa M."/>
            <person name="Palculict T."/>
            <person name="Patil S."/>
            <person name="Pu L.-L."/>
            <person name="Saada N."/>
            <person name="Tang L."/>
            <person name="Weissenberger G."/>
            <person name="Zhu Y."/>
            <person name="Hemphill L."/>
            <person name="Shang Y."/>
            <person name="Youmans B."/>
            <person name="Ayvaz T."/>
            <person name="Ross M."/>
            <person name="Santibanez J."/>
            <person name="Aqrawi P."/>
            <person name="Gross S."/>
            <person name="Joshi V."/>
            <person name="Fowler G."/>
            <person name="Nazareth L."/>
            <person name="Reid J."/>
            <person name="Worley K."/>
            <person name="Petrosino J."/>
            <person name="Highlander S."/>
            <person name="Gibbs R."/>
        </authorList>
    </citation>
    <scope>NUCLEOTIDE SEQUENCE [LARGE SCALE GENOMIC DNA]</scope>
    <source>
        <strain evidence="1 2">DSM 3688</strain>
    </source>
</reference>